<accession>A0A2P2QPM8</accession>
<evidence type="ECO:0000256" key="1">
    <source>
        <dbReference type="SAM" id="MobiDB-lite"/>
    </source>
</evidence>
<feature type="compositionally biased region" description="Pro residues" evidence="1">
    <location>
        <begin position="16"/>
        <end position="30"/>
    </location>
</feature>
<feature type="compositionally biased region" description="Polar residues" evidence="1">
    <location>
        <begin position="1"/>
        <end position="13"/>
    </location>
</feature>
<reference evidence="2" key="1">
    <citation type="submission" date="2018-02" db="EMBL/GenBank/DDBJ databases">
        <title>Rhizophora mucronata_Transcriptome.</title>
        <authorList>
            <person name="Meera S.P."/>
            <person name="Sreeshan A."/>
            <person name="Augustine A."/>
        </authorList>
    </citation>
    <scope>NUCLEOTIDE SEQUENCE</scope>
    <source>
        <tissue evidence="2">Leaf</tissue>
    </source>
</reference>
<name>A0A2P2QPM8_RHIMU</name>
<evidence type="ECO:0000313" key="2">
    <source>
        <dbReference type="EMBL" id="MBX68875.1"/>
    </source>
</evidence>
<organism evidence="2">
    <name type="scientific">Rhizophora mucronata</name>
    <name type="common">Asiatic mangrove</name>
    <dbReference type="NCBI Taxonomy" id="61149"/>
    <lineage>
        <taxon>Eukaryota</taxon>
        <taxon>Viridiplantae</taxon>
        <taxon>Streptophyta</taxon>
        <taxon>Embryophyta</taxon>
        <taxon>Tracheophyta</taxon>
        <taxon>Spermatophyta</taxon>
        <taxon>Magnoliopsida</taxon>
        <taxon>eudicotyledons</taxon>
        <taxon>Gunneridae</taxon>
        <taxon>Pentapetalae</taxon>
        <taxon>rosids</taxon>
        <taxon>fabids</taxon>
        <taxon>Malpighiales</taxon>
        <taxon>Rhizophoraceae</taxon>
        <taxon>Rhizophora</taxon>
    </lineage>
</organism>
<feature type="region of interest" description="Disordered" evidence="1">
    <location>
        <begin position="1"/>
        <end position="30"/>
    </location>
</feature>
<dbReference type="EMBL" id="GGEC01088391">
    <property type="protein sequence ID" value="MBX68875.1"/>
    <property type="molecule type" value="Transcribed_RNA"/>
</dbReference>
<dbReference type="AlphaFoldDB" id="A0A2P2QPM8"/>
<proteinExistence type="predicted"/>
<protein>
    <submittedName>
        <fullName evidence="2">Uncharacterized protein</fullName>
    </submittedName>
</protein>
<sequence>MSARKNNSRSSVPLTIIPPNPINPPSPRGK</sequence>